<comment type="similarity">
    <text evidence="1">Belongs to the BTG family.</text>
</comment>
<evidence type="ECO:0000313" key="5">
    <source>
        <dbReference type="EMBL" id="VDK80405.1"/>
    </source>
</evidence>
<name>A0A182ED47_ONCOC</name>
<dbReference type="EMBL" id="UYRW01001745">
    <property type="protein sequence ID" value="VDK80405.1"/>
    <property type="molecule type" value="Genomic_DNA"/>
</dbReference>
<dbReference type="Gene3D" id="3.90.640.90">
    <property type="entry name" value="Anti-proliferative protein, N-terminal domain"/>
    <property type="match status" value="1"/>
</dbReference>
<dbReference type="SUPFAM" id="SSF160696">
    <property type="entry name" value="BTG domain-like"/>
    <property type="match status" value="1"/>
</dbReference>
<evidence type="ECO:0000256" key="3">
    <source>
        <dbReference type="SAM" id="SignalP"/>
    </source>
</evidence>
<evidence type="ECO:0000313" key="6">
    <source>
        <dbReference type="Proteomes" id="UP000271087"/>
    </source>
</evidence>
<evidence type="ECO:0000256" key="1">
    <source>
        <dbReference type="ARBA" id="ARBA00007989"/>
    </source>
</evidence>
<dbReference type="STRING" id="42157.A0A182ED47"/>
<proteinExistence type="inferred from homology"/>
<feature type="compositionally biased region" description="Polar residues" evidence="2">
    <location>
        <begin position="322"/>
        <end position="345"/>
    </location>
</feature>
<accession>A0A182ED47</accession>
<feature type="domain" description="Anti-proliferative protein" evidence="4">
    <location>
        <begin position="76"/>
        <end position="135"/>
    </location>
</feature>
<feature type="compositionally biased region" description="Polar residues" evidence="2">
    <location>
        <begin position="352"/>
        <end position="363"/>
    </location>
</feature>
<reference evidence="7" key="1">
    <citation type="submission" date="2016-06" db="UniProtKB">
        <authorList>
            <consortium name="WormBaseParasite"/>
        </authorList>
    </citation>
    <scope>IDENTIFICATION</scope>
</reference>
<organism evidence="7">
    <name type="scientific">Onchocerca ochengi</name>
    <name type="common">Filarial nematode worm</name>
    <dbReference type="NCBI Taxonomy" id="42157"/>
    <lineage>
        <taxon>Eukaryota</taxon>
        <taxon>Metazoa</taxon>
        <taxon>Ecdysozoa</taxon>
        <taxon>Nematoda</taxon>
        <taxon>Chromadorea</taxon>
        <taxon>Rhabditida</taxon>
        <taxon>Spirurina</taxon>
        <taxon>Spiruromorpha</taxon>
        <taxon>Filarioidea</taxon>
        <taxon>Onchocercidae</taxon>
        <taxon>Onchocerca</taxon>
    </lineage>
</organism>
<dbReference type="InterPro" id="IPR002087">
    <property type="entry name" value="Anti_prolifrtn"/>
</dbReference>
<evidence type="ECO:0000256" key="2">
    <source>
        <dbReference type="SAM" id="MobiDB-lite"/>
    </source>
</evidence>
<feature type="chain" id="PRO_5043137488" evidence="3">
    <location>
        <begin position="18"/>
        <end position="671"/>
    </location>
</feature>
<gene>
    <name evidence="5" type="ORF">NOO_LOCUS5995</name>
</gene>
<reference evidence="5 6" key="2">
    <citation type="submission" date="2018-08" db="EMBL/GenBank/DDBJ databases">
        <authorList>
            <person name="Laetsch R D."/>
            <person name="Stevens L."/>
            <person name="Kumar S."/>
            <person name="Blaxter L. M."/>
        </authorList>
    </citation>
    <scope>NUCLEOTIDE SEQUENCE [LARGE SCALE GENOMIC DNA]</scope>
</reference>
<evidence type="ECO:0000259" key="4">
    <source>
        <dbReference type="Pfam" id="PF07742"/>
    </source>
</evidence>
<dbReference type="OrthoDB" id="19928at2759"/>
<dbReference type="InterPro" id="IPR036054">
    <property type="entry name" value="BTG-like_sf"/>
</dbReference>
<dbReference type="Pfam" id="PF07742">
    <property type="entry name" value="BTG"/>
    <property type="match status" value="1"/>
</dbReference>
<feature type="region of interest" description="Disordered" evidence="2">
    <location>
        <begin position="317"/>
        <end position="363"/>
    </location>
</feature>
<keyword evidence="6" id="KW-1185">Reference proteome</keyword>
<dbReference type="WBParaSite" id="nOo.2.0.1.t05995-RA">
    <property type="protein sequence ID" value="nOo.2.0.1.t05995-RA"/>
    <property type="gene ID" value="nOo.2.0.1.g05995"/>
</dbReference>
<feature type="signal peptide" evidence="3">
    <location>
        <begin position="1"/>
        <end position="17"/>
    </location>
</feature>
<dbReference type="Proteomes" id="UP000271087">
    <property type="component" value="Unassembled WGS sequence"/>
</dbReference>
<sequence>MLFVFVIFIDVSGCTETSLRDSNPSIRNSESNGLHVRKSQILPLISPFHLQNVYGNQGNGEFLGYLHVSSYSKTSAQNERVVAVRTYDNLDNVLHVVATNLRINIDDLLDCFPSNIVVYCNPGEVTCRISGYSSLIIIWRGEVNEDRYYVPNPIGAARYYDGNILNILNPMQEPSAHLSGRVRNLEVNPERCIPLYLVSSVEIPIYDLVVSGIVDIFKIPSILFRHNSSYTDAFMRRTFASIRFGMYRPGLDPEDNFSMALQLTNSESEHSDVTALDDQDTIMIPSASTLPNTVSSHDPAYPVTNFTNLSSVTYSKSDHSDPSSGIDNSSLSMFSNPSRSFTTPDQCAANVPSASATESTNHSFQCDNVSSTDNVKSHVESVEYPMYNEFRQFDYIWSYTASVNNNNTSAAFINGEKIKDYDIWKPISPSDDGNSIGPQFENNYIFDSPFFAAHNESNLMQPYENPSDLVVNGVLNNLSNFSFLDTSPNLFPTQASPQTVTLQITTPKILLPQLQQSQILLPHMPSPQILHSQMLSSQALPPQVMSLRAFLQQTLSTPMLPLQIMSPQMLPSRIYLLHALSSEILQSQVLPLQVPQSQVVPPQVSQPQILLPLIPQPHVLPPQNLHVQVLLLQDPQPRMLVTATTESATKSPVATNSAGAIDVDEDTAVME</sequence>
<evidence type="ECO:0000313" key="7">
    <source>
        <dbReference type="WBParaSite" id="nOo.2.0.1.t05995-RA"/>
    </source>
</evidence>
<dbReference type="AlphaFoldDB" id="A0A182ED47"/>
<keyword evidence="3" id="KW-0732">Signal</keyword>
<protein>
    <submittedName>
        <fullName evidence="7">Anti_prolifrtn domain-containing protein</fullName>
    </submittedName>
</protein>